<organism evidence="2 3">
    <name type="scientific">Homoserinimonas hongtaonis</name>
    <dbReference type="NCBI Taxonomy" id="2079791"/>
    <lineage>
        <taxon>Bacteria</taxon>
        <taxon>Bacillati</taxon>
        <taxon>Actinomycetota</taxon>
        <taxon>Actinomycetes</taxon>
        <taxon>Micrococcales</taxon>
        <taxon>Microbacteriaceae</taxon>
        <taxon>Homoserinimonas</taxon>
    </lineage>
</organism>
<feature type="transmembrane region" description="Helical" evidence="1">
    <location>
        <begin position="267"/>
        <end position="288"/>
    </location>
</feature>
<evidence type="ECO:0000313" key="3">
    <source>
        <dbReference type="Proteomes" id="UP000244978"/>
    </source>
</evidence>
<keyword evidence="1" id="KW-0472">Membrane</keyword>
<dbReference type="OrthoDB" id="3297477at2"/>
<dbReference type="AlphaFoldDB" id="A0A2U1SYW1"/>
<sequence length="293" mass="30713">MSATTTPVFTATGQNLSIGGIIHSEWIKLRSIRSTWWIYAAIVAITVGVGAQMSSSTSFAWFDGEVAQTGQQYAGVNVINLSTDINVLIVGVLGVLVISGEYSSGMIRSTLTAVPRRVPALLAKALVFAVVTFLIGAMAVAVTIPISIPLLAGNGIDIRLDDPHYWRAMIGSVGYLVMVGLIAFAIGACLRSIASGIATALGFVFVVPLGLGLVAGGAASQVWLQNLVALLPFNLGRALTSHPGYAEFVAPGSPLNRADGLWVLEPWQGALGLVVWVVVLFSVAIVTLKRRDA</sequence>
<dbReference type="EMBL" id="QEEX01000001">
    <property type="protein sequence ID" value="PWB96807.1"/>
    <property type="molecule type" value="Genomic_DNA"/>
</dbReference>
<feature type="transmembrane region" description="Helical" evidence="1">
    <location>
        <begin position="85"/>
        <end position="104"/>
    </location>
</feature>
<keyword evidence="1" id="KW-1133">Transmembrane helix</keyword>
<dbReference type="KEGG" id="salc:C2138_07235"/>
<evidence type="ECO:0000256" key="1">
    <source>
        <dbReference type="SAM" id="Phobius"/>
    </source>
</evidence>
<protein>
    <submittedName>
        <fullName evidence="2">ABC transporter permease</fullName>
    </submittedName>
</protein>
<evidence type="ECO:0000313" key="2">
    <source>
        <dbReference type="EMBL" id="PWB96807.1"/>
    </source>
</evidence>
<proteinExistence type="predicted"/>
<dbReference type="GO" id="GO:0005886">
    <property type="term" value="C:plasma membrane"/>
    <property type="evidence" value="ECO:0007669"/>
    <property type="project" value="UniProtKB-SubCell"/>
</dbReference>
<keyword evidence="1" id="KW-0812">Transmembrane</keyword>
<keyword evidence="3" id="KW-1185">Reference proteome</keyword>
<dbReference type="Proteomes" id="UP000244978">
    <property type="component" value="Unassembled WGS sequence"/>
</dbReference>
<feature type="transmembrane region" description="Helical" evidence="1">
    <location>
        <begin position="168"/>
        <end position="190"/>
    </location>
</feature>
<feature type="transmembrane region" description="Helical" evidence="1">
    <location>
        <begin position="36"/>
        <end position="53"/>
    </location>
</feature>
<dbReference type="GO" id="GO:0140359">
    <property type="term" value="F:ABC-type transporter activity"/>
    <property type="evidence" value="ECO:0007669"/>
    <property type="project" value="InterPro"/>
</dbReference>
<feature type="transmembrane region" description="Helical" evidence="1">
    <location>
        <begin position="197"/>
        <end position="224"/>
    </location>
</feature>
<reference evidence="3" key="1">
    <citation type="submission" date="2018-04" db="EMBL/GenBank/DDBJ databases">
        <authorList>
            <person name="Liu S."/>
            <person name="Wang Z."/>
            <person name="Li J."/>
        </authorList>
    </citation>
    <scope>NUCLEOTIDE SEQUENCE [LARGE SCALE GENOMIC DNA]</scope>
    <source>
        <strain evidence="3">S1194</strain>
    </source>
</reference>
<gene>
    <name evidence="2" type="ORF">DF220_02385</name>
</gene>
<dbReference type="RefSeq" id="WP_108516672.1">
    <property type="nucleotide sequence ID" value="NZ_CP026951.1"/>
</dbReference>
<accession>A0A2U1SYW1</accession>
<comment type="caution">
    <text evidence="2">The sequence shown here is derived from an EMBL/GenBank/DDBJ whole genome shotgun (WGS) entry which is preliminary data.</text>
</comment>
<feature type="transmembrane region" description="Helical" evidence="1">
    <location>
        <begin position="125"/>
        <end position="148"/>
    </location>
</feature>
<dbReference type="Pfam" id="PF12679">
    <property type="entry name" value="ABC2_membrane_2"/>
    <property type="match status" value="1"/>
</dbReference>
<name>A0A2U1SYW1_9MICO</name>